<feature type="transmembrane region" description="Helical" evidence="1">
    <location>
        <begin position="62"/>
        <end position="81"/>
    </location>
</feature>
<feature type="domain" description="DUF6535" evidence="2">
    <location>
        <begin position="6"/>
        <end position="180"/>
    </location>
</feature>
<evidence type="ECO:0000259" key="2">
    <source>
        <dbReference type="Pfam" id="PF20153"/>
    </source>
</evidence>
<keyword evidence="1" id="KW-0472">Membrane</keyword>
<organism evidence="3 4">
    <name type="scientific">Somion occarium</name>
    <dbReference type="NCBI Taxonomy" id="3059160"/>
    <lineage>
        <taxon>Eukaryota</taxon>
        <taxon>Fungi</taxon>
        <taxon>Dikarya</taxon>
        <taxon>Basidiomycota</taxon>
        <taxon>Agaricomycotina</taxon>
        <taxon>Agaricomycetes</taxon>
        <taxon>Polyporales</taxon>
        <taxon>Cerrenaceae</taxon>
        <taxon>Somion</taxon>
    </lineage>
</organism>
<feature type="transmembrane region" description="Helical" evidence="1">
    <location>
        <begin position="154"/>
        <end position="180"/>
    </location>
</feature>
<feature type="transmembrane region" description="Helical" evidence="1">
    <location>
        <begin position="31"/>
        <end position="50"/>
    </location>
</feature>
<dbReference type="InterPro" id="IPR045338">
    <property type="entry name" value="DUF6535"/>
</dbReference>
<evidence type="ECO:0000256" key="1">
    <source>
        <dbReference type="SAM" id="Phobius"/>
    </source>
</evidence>
<keyword evidence="1" id="KW-1133">Transmembrane helix</keyword>
<name>A0ABP1CT50_9APHY</name>
<evidence type="ECO:0000313" key="4">
    <source>
        <dbReference type="Proteomes" id="UP001497453"/>
    </source>
</evidence>
<sequence length="587" mass="65127">MNGIEWDGLAGLLKDHDQAKVESCNNDIDSLLILTGLFSAIVAAFTIESYKNLQPDPSPASATLLAQLVLHFNGTAALEATGFSPSPLLSEAASLDVLVNSFWFVSLLCTLMTASIGIFMKTWLRDYLNLNCSSAEERIRVRQVRHEALVRWRVFELAAFLPLLLQLGLLLFLIGLALFLRPINIIVGWIMIVGTIIWVAALAFIIIMPFFSATCPYQLAFFKQTAEYLRGLLIQLRYGPVWRQKLGYENPYYRFPGDERGIRREQRLNVEAVIGADASLNDNAILEQTLQVCAQSSGLKSTLKFTRQLIAHRLERPITNLKQVKSDDFTSIPRLVLDVLFNILCDSISEHVKNDGLIGPAPDDAPPSKSKNQQDDLIELVSCFYTLVDHSVKSKRSMYLHTWPRVTSVITSGSLPDVFLEPSSNMSPGQQDSGARELLKLMIDCPNIMIQGNDYESKNAVKSLLDAASTLTHSFNGDMSESPRGFSLARAVFEHLGRTPAQTLQECIQDLAKFNGSLVSMIQASHVVAEFDAEKNTTISWDVQRALVAAEDLNSRMPGLVGEEVIALLKRNCPLEYKTDGSIRNGS</sequence>
<reference evidence="4" key="1">
    <citation type="submission" date="2024-04" db="EMBL/GenBank/DDBJ databases">
        <authorList>
            <person name="Shaw F."/>
            <person name="Minotto A."/>
        </authorList>
    </citation>
    <scope>NUCLEOTIDE SEQUENCE [LARGE SCALE GENOMIC DNA]</scope>
</reference>
<dbReference type="EMBL" id="OZ037954">
    <property type="protein sequence ID" value="CAL1698830.1"/>
    <property type="molecule type" value="Genomic_DNA"/>
</dbReference>
<dbReference type="Proteomes" id="UP001497453">
    <property type="component" value="Chromosome 11"/>
</dbReference>
<keyword evidence="1" id="KW-0812">Transmembrane</keyword>
<keyword evidence="4" id="KW-1185">Reference proteome</keyword>
<feature type="transmembrane region" description="Helical" evidence="1">
    <location>
        <begin position="101"/>
        <end position="120"/>
    </location>
</feature>
<evidence type="ECO:0000313" key="3">
    <source>
        <dbReference type="EMBL" id="CAL1698830.1"/>
    </source>
</evidence>
<proteinExistence type="predicted"/>
<feature type="transmembrane region" description="Helical" evidence="1">
    <location>
        <begin position="186"/>
        <end position="211"/>
    </location>
</feature>
<protein>
    <recommendedName>
        <fullName evidence="2">DUF6535 domain-containing protein</fullName>
    </recommendedName>
</protein>
<gene>
    <name evidence="3" type="ORF">GFSPODELE1_LOCUS2341</name>
</gene>
<accession>A0ABP1CT50</accession>
<dbReference type="Pfam" id="PF20153">
    <property type="entry name" value="DUF6535"/>
    <property type="match status" value="1"/>
</dbReference>